<reference evidence="3 4" key="1">
    <citation type="submission" date="2020-08" db="EMBL/GenBank/DDBJ databases">
        <title>Aphidius gifuensis genome sequencing and assembly.</title>
        <authorList>
            <person name="Du Z."/>
        </authorList>
    </citation>
    <scope>NUCLEOTIDE SEQUENCE [LARGE SCALE GENOMIC DNA]</scope>
    <source>
        <strain evidence="3">YNYX2018</strain>
        <tissue evidence="3">Adults</tissue>
    </source>
</reference>
<evidence type="ECO:0000256" key="1">
    <source>
        <dbReference type="ARBA" id="ARBA00022441"/>
    </source>
</evidence>
<evidence type="ECO:0008006" key="5">
    <source>
        <dbReference type="Google" id="ProtNLM"/>
    </source>
</evidence>
<dbReference type="Gene3D" id="2.120.10.80">
    <property type="entry name" value="Kelch-type beta propeller"/>
    <property type="match status" value="2"/>
</dbReference>
<dbReference type="EMBL" id="JACMRX010000005">
    <property type="protein sequence ID" value="KAF7988969.1"/>
    <property type="molecule type" value="Genomic_DNA"/>
</dbReference>
<accession>A0A835CMZ6</accession>
<dbReference type="GO" id="GO:0032874">
    <property type="term" value="P:positive regulation of stress-activated MAPK cascade"/>
    <property type="evidence" value="ECO:0007669"/>
    <property type="project" value="TreeGrafter"/>
</dbReference>
<evidence type="ECO:0000313" key="4">
    <source>
        <dbReference type="Proteomes" id="UP000639338"/>
    </source>
</evidence>
<dbReference type="OrthoDB" id="7676067at2759"/>
<dbReference type="Proteomes" id="UP000639338">
    <property type="component" value="Unassembled WGS sequence"/>
</dbReference>
<proteinExistence type="predicted"/>
<sequence length="393" mass="45084">MYSFKPYQFKTHQASSSQCPRARSGHRVVCNEKYLYSYGGYNPQIRIDDPEMSKDDIWLESKPLFKELWRFNLSTCEWKRMSGQKNYPIELASTAVILRGNKLIIFGGTAVPFGESCSNHLYVCDINDGSIRKVEVSGSLPNPQYGQALICHNNYLYTVGGTTGYGYECHIHRCNLSTGIWETVYICSGSDEMEPAGRYRHELAYDGKMIYVLGGGTVNQSFGFLEIPAFNLTTNKWTSIHTHGDVNCNSEVPQARRCHGAVQYTDDETGNIQVVISGGYTGFRRFDDMWRLDLVRRQWTRLKSHSLPCRVYFHSVGLTPFGKMYTFGGIVGDNSDPPKRTRKVHSIWLKIPKLTEICWEAINFYQKDLKERTRDQLLDYGIPIKFIERLEDD</sequence>
<dbReference type="AlphaFoldDB" id="A0A835CMZ6"/>
<dbReference type="InterPro" id="IPR015915">
    <property type="entry name" value="Kelch-typ_b-propeller"/>
</dbReference>
<dbReference type="SUPFAM" id="SSF117281">
    <property type="entry name" value="Kelch motif"/>
    <property type="match status" value="1"/>
</dbReference>
<dbReference type="InterPro" id="IPR052125">
    <property type="entry name" value="KLHDC10"/>
</dbReference>
<dbReference type="Pfam" id="PF24681">
    <property type="entry name" value="Kelch_KLHDC2_KLHL20_DRC7"/>
    <property type="match status" value="1"/>
</dbReference>
<keyword evidence="2" id="KW-0677">Repeat</keyword>
<protein>
    <recommendedName>
        <fullName evidence="5">Kelch domain-containing protein 10</fullName>
    </recommendedName>
</protein>
<keyword evidence="1" id="KW-0880">Kelch repeat</keyword>
<dbReference type="PANTHER" id="PTHR46428">
    <property type="entry name" value="KELCH DOMAIN-CONTAINING PROTEIN 10"/>
    <property type="match status" value="1"/>
</dbReference>
<evidence type="ECO:0000256" key="2">
    <source>
        <dbReference type="ARBA" id="ARBA00022737"/>
    </source>
</evidence>
<gene>
    <name evidence="3" type="ORF">HCN44_007279</name>
</gene>
<comment type="caution">
    <text evidence="3">The sequence shown here is derived from an EMBL/GenBank/DDBJ whole genome shotgun (WGS) entry which is preliminary data.</text>
</comment>
<keyword evidence="4" id="KW-1185">Reference proteome</keyword>
<dbReference type="PANTHER" id="PTHR46428:SF1">
    <property type="entry name" value="KELCH DOMAIN-CONTAINING PROTEIN 10"/>
    <property type="match status" value="1"/>
</dbReference>
<organism evidence="3 4">
    <name type="scientific">Aphidius gifuensis</name>
    <name type="common">Parasitoid wasp</name>
    <dbReference type="NCBI Taxonomy" id="684658"/>
    <lineage>
        <taxon>Eukaryota</taxon>
        <taxon>Metazoa</taxon>
        <taxon>Ecdysozoa</taxon>
        <taxon>Arthropoda</taxon>
        <taxon>Hexapoda</taxon>
        <taxon>Insecta</taxon>
        <taxon>Pterygota</taxon>
        <taxon>Neoptera</taxon>
        <taxon>Endopterygota</taxon>
        <taxon>Hymenoptera</taxon>
        <taxon>Apocrita</taxon>
        <taxon>Ichneumonoidea</taxon>
        <taxon>Braconidae</taxon>
        <taxon>Aphidiinae</taxon>
        <taxon>Aphidius</taxon>
    </lineage>
</organism>
<name>A0A835CMZ6_APHGI</name>
<evidence type="ECO:0000313" key="3">
    <source>
        <dbReference type="EMBL" id="KAF7988969.1"/>
    </source>
</evidence>